<gene>
    <name evidence="12" type="ORF">TSAR_013466</name>
</gene>
<accession>A0A232F9T9</accession>
<evidence type="ECO:0000256" key="6">
    <source>
        <dbReference type="ARBA" id="ARBA00022763"/>
    </source>
</evidence>
<evidence type="ECO:0000259" key="10">
    <source>
        <dbReference type="Pfam" id="PF16507"/>
    </source>
</evidence>
<reference evidence="12 13" key="1">
    <citation type="journal article" date="2017" name="Curr. Biol.">
        <title>The Evolution of Venom by Co-option of Single-Copy Genes.</title>
        <authorList>
            <person name="Martinson E.O."/>
            <person name="Mrinalini"/>
            <person name="Kelkar Y.D."/>
            <person name="Chang C.H."/>
            <person name="Werren J.H."/>
        </authorList>
    </citation>
    <scope>NUCLEOTIDE SEQUENCE [LARGE SCALE GENOMIC DNA]</scope>
    <source>
        <strain evidence="12 13">Alberta</strain>
        <tissue evidence="12">Whole body</tissue>
    </source>
</reference>
<evidence type="ECO:0000256" key="4">
    <source>
        <dbReference type="ARBA" id="ARBA00022490"/>
    </source>
</evidence>
<dbReference type="InterPro" id="IPR055455">
    <property type="entry name" value="HEAT_PSME4"/>
</dbReference>
<dbReference type="Pfam" id="PF16507">
    <property type="entry name" value="HEAT_PSME4_mid"/>
    <property type="match status" value="2"/>
</dbReference>
<evidence type="ECO:0000259" key="11">
    <source>
        <dbReference type="Pfam" id="PF23096"/>
    </source>
</evidence>
<dbReference type="STRING" id="543379.A0A232F9T9"/>
<keyword evidence="7" id="KW-0234">DNA repair</keyword>
<keyword evidence="4" id="KW-0963">Cytoplasm</keyword>
<evidence type="ECO:0000256" key="2">
    <source>
        <dbReference type="ARBA" id="ARBA00004496"/>
    </source>
</evidence>
<keyword evidence="6" id="KW-0227">DNA damage</keyword>
<protein>
    <recommendedName>
        <fullName evidence="14">Proteasome activator complex subunit 4</fullName>
    </recommendedName>
</protein>
<comment type="similarity">
    <text evidence="3">Belongs to the BLM10 family.</text>
</comment>
<organism evidence="12 13">
    <name type="scientific">Trichomalopsis sarcophagae</name>
    <dbReference type="NCBI Taxonomy" id="543379"/>
    <lineage>
        <taxon>Eukaryota</taxon>
        <taxon>Metazoa</taxon>
        <taxon>Ecdysozoa</taxon>
        <taxon>Arthropoda</taxon>
        <taxon>Hexapoda</taxon>
        <taxon>Insecta</taxon>
        <taxon>Pterygota</taxon>
        <taxon>Neoptera</taxon>
        <taxon>Endopterygota</taxon>
        <taxon>Hymenoptera</taxon>
        <taxon>Apocrita</taxon>
        <taxon>Proctotrupomorpha</taxon>
        <taxon>Chalcidoidea</taxon>
        <taxon>Pteromalidae</taxon>
        <taxon>Pteromalinae</taxon>
        <taxon>Trichomalopsis</taxon>
    </lineage>
</organism>
<evidence type="ECO:0000256" key="8">
    <source>
        <dbReference type="ARBA" id="ARBA00023242"/>
    </source>
</evidence>
<evidence type="ECO:0000256" key="7">
    <source>
        <dbReference type="ARBA" id="ARBA00023204"/>
    </source>
</evidence>
<dbReference type="InterPro" id="IPR032430">
    <property type="entry name" value="Blm10_mid"/>
</dbReference>
<feature type="domain" description="Proteasome activator complex subunit 4 C-terminal" evidence="9">
    <location>
        <begin position="1713"/>
        <end position="1793"/>
    </location>
</feature>
<sequence>MYFIGEGEDDCFEDISDDLLSGIDTPTEELTNDALDFKDRIVFQKEIVFNKLLPYADVLDSEADALLAKIKANLGRCIMLRDIKPGCAVWSNMLQKYIILYDLRFSKEDHITFIKLMYELLTIPNLEPSLISAFGYHLYMLLRKTDLISPKELELPWRPLFDLCNRIMPRKPHSVTCENYPTQLKNLLDSIVNATQEILDELRPQVCPFNDYLMQITMKSFQLFLPVRLAPEHHSLSHELWFHEFMKLWDVCSASSYTWGNSLMHLISKLAYFNIGYIDWEPYIPLMFTRFVQSFNLPVTYKKIRCNSTCRMTPYYIALWITSVLGPKSNAQTYLDKFLKTVETYFHPANYGSWLKKLGELFVNISYFVVLRINSDIEPHKMITALTCMITISRPLVQGSRICNKEYAFQQGPLHVLPLLFTSLSGIDPNDANKCFLTFRLIATYVTMIPLVDCSQSTAEMSEDDRLVCEETSRFEDFVLQFMDKVFVWIDSSAVVSVRLENNTNGNAKSRSEAMAESALNRVFATVLQQCSHPIFMSALGKLRSFIIEHVLETQVAGQLVGVLCKVFTSVNSEETLKALVPFLSEKILDAIGEGDEILKADNLDNQLLYPLLLLNRLVFTQGKSLLPYMDTLLKVLDKTIMLKSREGNMLGCFALSNVFQSFSTVTFINVERNLNNPQYPYVQDWGETIKIKRTKIQSYTPGEKEEEVLQEIFIRYFMPTVTKIQNFIKSQNSLSRDDLQITLRILFNILDGCDAALPFWSEPALKIEPYENCVERLEPFLGFSGKVHMPDGGNVRYFLVQLMAELQEIMLKNVEDDTKSLTILQLIWQHLLLGRLRLAMDSCFKFSTNYCISKKVVENKMTGSLGWFPNLVLVRFNSQHQMRKLCTTPVLTETHISILLHLLKLSTSQYSRIRTRAQESLVMALGYFPNAYIVLKPHIIEILERDPTDHHDAYKGILYLITRKINQQESLLTRQDWGFLKSLWSALVLSGPSEKPSVIRLKDIIMNETIDSFHTTNIKTEIPDSVVTLAAKLWENESMKPNEPLPTENEIAQGVDKLREKGEINLKVYNELLDILLHALLEKNLHWRHRQIAMTFIYVMLNEEVKFSAKIVRFFLNSLINESIDERRMALRVMLFVFKQQKKKHIKKKIDIPFNNNNTITEYASNSLMKVQPGYRTDNAWLQYNYDNRPTNPTEWDEPRYMHKSNIGYYAWPRELEVYAASCEQPGYEKSSLSEQDKEIEQFFGDQQNVDRLIEYLSLEGKKGRDKFSNGRLLLFKGLFRNHGDSFLGNFLPHLRKLVADKQESSQRCAAEIICGLIRGSKHWPFDMTERLWHELLPIIRSALSNLTVETINDWTLCIANASKDRDPNKLHWLLECIMEESPLGQSEASFVESGRLMILQGVLSTQIWRVGELMNRLLLRFENRLQESPFQNVRDRMASTLMSIFRANVKFDPTVSNENPFPEVNDFLEKVYPRLQSLLDEDESSELLADRLATINTESAKVESSQLRSSPNGIDPTRERNIRLFKTVCRWILETVLLSNLDNLSSFYKIYPIMCQFENNEKDEELSKTCSATVAVLAQTLTQPRHVPAVLDAVTGISKSTSWSARANCLEFLQVLVFHNMSILLSNGAWISAIQDIVLNLLEDERLEVREKAAKVLGGLLHCTILPNQEGLLDEFKKKARTKLGNKKKRLLEEKEEIAITAKIVNAARLRHAGVLGMCAFIQAHPYNVPKIVPPIFECLSSHLNDPEPIPSTIRKTLNDFKRTHCDGWTGLQGLAEKFTEEQFALLQDLTQVSGEFLSTYDMVNEERSDDLELNYKTAFQRENIFNRLLPYADKIDSEADELLAKIKANLGRCIMLRDIKPGCVTWTTMLQKYVTLYNLRFTKEDHITFIKLLYQLVTIPNLELSLVNDFAYRLYMLLRKNDLISPKELELPWRPLFDLFYRVMPKKPDSLKFENYPESLEELLDLIVCASKIYFPVNATQEILDEFRPLICPFQEDAMQIIIEGLQLFLPVQLNPEYHSFGHELWFHEFMKLWEVCDSCCHEWGDSMMNLMSKLAYYNIGYIDWEPYIPLMFTRFVQSFNLPVAYKDIARNKTFGIYPYYVGIWIASALGNKSKTQTYLDKFLKTVETYSHPANYGSWLESLGDLFVTVSSFVVLRINRERYQNNPKKPNWKAPIPDSHKLTDADIDAFVESMIPIAMLGIFNKSCTQLFYDTVKHLVDMRPNLVIPKILEKIYPTLGGDIEPHKMITAMRCMITISRPLVQGSRIRNKEYAFEQGPLNVLPLLFASLSGIDPNDTNKCFITFRLIATYVTMIPLVDCSQSTAEMSDDDRSVCTETSRFEDFVLQFMDKVFAWIDSNSVVSVRLESNENNGIRSRSEELAETSLSRVFSTLLRQCSHPIFMSALGKLRSFIIEHVLETQVAGQLVGALCKVFCNVNSQETLKALFPFLSEKVLNAIGEGDEILKADNLDNHLLYPLLLLNQLVLTQGKNELRITMKLLLNILDGCDAVLPYWSEPPLKLESYENCRERLEPFLGFSGKLHMPDGGNVRYFLVQLMTELQEIMLKNVEDDTKSLMSLELIWSYLLLGTLRSQVDSCFTFSVTYSVCKNVLDNEMTGNFAWFPTLVLARVNAQHRMRKCCTTAVLTETHKNILLQLLKLSTSQYCIIRVMAQQSLNAALSYFPNAYLVLTPYIVEILKLDPTEHHDAYKGILYLLTQNIDHDVCLLVKQDWGFIKSIWNALILSGASEKPSVIQLKDCITEDIIDHFYTTNIKIEIPDNIVALAANLWKGGPIQPSKPLPTQNEITQGEEKLREQGEMNLKMYNELLDNFLHALVEKKLHWRHRQMAISFIFILICEDVKLPAKVVRFLLNSLISESIEDRQMAIKAMTFVLKQLKKKHVKRKIDVSTNNNDNVKKYASNSVMKVRPGYRSDNAWLQYNYNSRPTNSAEWDEPRYMHKSNVGYYAWPREIEIYAATCEQPGYDKLNLSEQDKEIEQFFGNQQNVDRLIEYFSLEGQSDEDAFCSIRVRMFTGIFRNHGDSFLGNFLPHLRKLVVDKQESSQRCAAEIICGVIKGSKHWPFDMTKRLWHELLPIIRSALNNLTVETIQDWILCIANASKDRDPNKLHWLLECIMEESPLGQSEASFAECGRLMILQGALITQTWRLSELLNRLLLRFKNRLEESPFQNVRDCLASILVSIFKPSIKFDSIVSNENPFPEVDEFLENVYPRLQSLIEKEKPSSSLTNVQTQSIQHASEIINY</sequence>
<dbReference type="InterPro" id="IPR011989">
    <property type="entry name" value="ARM-like"/>
</dbReference>
<dbReference type="GO" id="GO:0070628">
    <property type="term" value="F:proteasome binding"/>
    <property type="evidence" value="ECO:0007669"/>
    <property type="project" value="InterPro"/>
</dbReference>
<name>A0A232F9T9_9HYME</name>
<comment type="caution">
    <text evidence="12">The sequence shown here is derived from an EMBL/GenBank/DDBJ whole genome shotgun (WGS) entry which is preliminary data.</text>
</comment>
<dbReference type="Pfam" id="PF11919">
    <property type="entry name" value="PSME4_C"/>
    <property type="match status" value="1"/>
</dbReference>
<keyword evidence="8" id="KW-0539">Nucleus</keyword>
<dbReference type="Proteomes" id="UP000215335">
    <property type="component" value="Unassembled WGS sequence"/>
</dbReference>
<dbReference type="OrthoDB" id="17907at2759"/>
<evidence type="ECO:0000313" key="12">
    <source>
        <dbReference type="EMBL" id="OXU27616.1"/>
    </source>
</evidence>
<dbReference type="PANTHER" id="PTHR32170">
    <property type="entry name" value="PROTEASOME ACTIVATOR COMPLEX SUBUNIT 4"/>
    <property type="match status" value="1"/>
</dbReference>
<dbReference type="GO" id="GO:0006281">
    <property type="term" value="P:DNA repair"/>
    <property type="evidence" value="ECO:0007669"/>
    <property type="project" value="UniProtKB-KW"/>
</dbReference>
<dbReference type="SUPFAM" id="SSF48371">
    <property type="entry name" value="ARM repeat"/>
    <property type="match status" value="2"/>
</dbReference>
<dbReference type="GO" id="GO:0005829">
    <property type="term" value="C:cytosol"/>
    <property type="evidence" value="ECO:0007669"/>
    <property type="project" value="TreeGrafter"/>
</dbReference>
<feature type="domain" description="Proteasome activator Blm10 middle HEAT repeats region" evidence="10">
    <location>
        <begin position="378"/>
        <end position="754"/>
    </location>
</feature>
<keyword evidence="13" id="KW-1185">Reference proteome</keyword>
<dbReference type="EMBL" id="NNAY01000571">
    <property type="protein sequence ID" value="OXU27616.1"/>
    <property type="molecule type" value="Genomic_DNA"/>
</dbReference>
<evidence type="ECO:0008006" key="14">
    <source>
        <dbReference type="Google" id="ProtNLM"/>
    </source>
</evidence>
<feature type="domain" description="Proteasome activator complex subunit 4-like HEAT repeat-like" evidence="11">
    <location>
        <begin position="1111"/>
        <end position="1402"/>
    </location>
</feature>
<dbReference type="InterPro" id="IPR021843">
    <property type="entry name" value="PSME4_C"/>
</dbReference>
<keyword evidence="5" id="KW-0677">Repeat</keyword>
<evidence type="ECO:0000256" key="1">
    <source>
        <dbReference type="ARBA" id="ARBA00004324"/>
    </source>
</evidence>
<evidence type="ECO:0000256" key="3">
    <source>
        <dbReference type="ARBA" id="ARBA00005739"/>
    </source>
</evidence>
<evidence type="ECO:0000256" key="5">
    <source>
        <dbReference type="ARBA" id="ARBA00022737"/>
    </source>
</evidence>
<dbReference type="GO" id="GO:0016607">
    <property type="term" value="C:nuclear speck"/>
    <property type="evidence" value="ECO:0007669"/>
    <property type="project" value="UniProtKB-SubCell"/>
</dbReference>
<feature type="domain" description="Proteasome activator Blm10 middle HEAT repeats region" evidence="10">
    <location>
        <begin position="2123"/>
        <end position="2501"/>
    </location>
</feature>
<feature type="domain" description="Proteasome activator complex subunit 4-like HEAT repeat-like" evidence="11">
    <location>
        <begin position="2866"/>
        <end position="3157"/>
    </location>
</feature>
<dbReference type="InterPro" id="IPR035309">
    <property type="entry name" value="PSME4"/>
</dbReference>
<evidence type="ECO:0000259" key="9">
    <source>
        <dbReference type="Pfam" id="PF11919"/>
    </source>
</evidence>
<dbReference type="GO" id="GO:0010499">
    <property type="term" value="P:proteasomal ubiquitin-independent protein catabolic process"/>
    <property type="evidence" value="ECO:0007669"/>
    <property type="project" value="TreeGrafter"/>
</dbReference>
<dbReference type="Pfam" id="PF23096">
    <property type="entry name" value="HEAT_PSME4"/>
    <property type="match status" value="2"/>
</dbReference>
<dbReference type="PANTHER" id="PTHR32170:SF3">
    <property type="entry name" value="PROTEASOME ACTIVATOR COMPLEX SUBUNIT 4"/>
    <property type="match status" value="1"/>
</dbReference>
<dbReference type="Gene3D" id="1.25.10.10">
    <property type="entry name" value="Leucine-rich Repeat Variant"/>
    <property type="match status" value="1"/>
</dbReference>
<proteinExistence type="inferred from homology"/>
<evidence type="ECO:0000313" key="13">
    <source>
        <dbReference type="Proteomes" id="UP000215335"/>
    </source>
</evidence>
<dbReference type="InterPro" id="IPR016024">
    <property type="entry name" value="ARM-type_fold"/>
</dbReference>
<dbReference type="GO" id="GO:0016504">
    <property type="term" value="F:peptidase activator activity"/>
    <property type="evidence" value="ECO:0007669"/>
    <property type="project" value="InterPro"/>
</dbReference>
<comment type="subcellular location">
    <subcellularLocation>
        <location evidence="2">Cytoplasm</location>
    </subcellularLocation>
    <subcellularLocation>
        <location evidence="1">Nucleus speckle</location>
    </subcellularLocation>
</comment>